<protein>
    <recommendedName>
        <fullName evidence="3">Cofilin</fullName>
    </recommendedName>
    <alternativeName>
        <fullName evidence="7">Actin-depolymerizing factor 1</fullName>
    </alternativeName>
</protein>
<dbReference type="CDD" id="cd11286">
    <property type="entry name" value="ADF_cofilin_like"/>
    <property type="match status" value="1"/>
</dbReference>
<dbReference type="GO" id="GO:0005509">
    <property type="term" value="F:calcium ion binding"/>
    <property type="evidence" value="ECO:0007669"/>
    <property type="project" value="InterPro"/>
</dbReference>
<evidence type="ECO:0000256" key="1">
    <source>
        <dbReference type="ARBA" id="ARBA00004109"/>
    </source>
</evidence>
<dbReference type="OrthoDB" id="10017054at2759"/>
<dbReference type="GO" id="GO:0030042">
    <property type="term" value="P:actin filament depolymerization"/>
    <property type="evidence" value="ECO:0007669"/>
    <property type="project" value="InterPro"/>
</dbReference>
<dbReference type="PROSITE" id="PS00018">
    <property type="entry name" value="EF_HAND_1"/>
    <property type="match status" value="1"/>
</dbReference>
<dbReference type="PROSITE" id="PS50222">
    <property type="entry name" value="EF_HAND_2"/>
    <property type="match status" value="1"/>
</dbReference>
<dbReference type="CDD" id="cd00051">
    <property type="entry name" value="EFh"/>
    <property type="match status" value="1"/>
</dbReference>
<dbReference type="CDD" id="cd21215">
    <property type="entry name" value="CH_SpAIN1-like_rpt1"/>
    <property type="match status" value="1"/>
</dbReference>
<dbReference type="Gene3D" id="3.40.20.10">
    <property type="entry name" value="Severin"/>
    <property type="match status" value="1"/>
</dbReference>
<reference evidence="12 13" key="1">
    <citation type="submission" date="2019-03" db="EMBL/GenBank/DDBJ databases">
        <title>Sequencing 23 genomes of Wallemia ichthyophaga.</title>
        <authorList>
            <person name="Gostincar C."/>
        </authorList>
    </citation>
    <scope>NUCLEOTIDE SEQUENCE [LARGE SCALE GENOMIC DNA]</scope>
    <source>
        <strain evidence="12 13">EXF-5753</strain>
    </source>
</reference>
<evidence type="ECO:0000259" key="9">
    <source>
        <dbReference type="PROSITE" id="PS50021"/>
    </source>
</evidence>
<dbReference type="Proteomes" id="UP000310189">
    <property type="component" value="Unassembled WGS sequence"/>
</dbReference>
<evidence type="ECO:0000256" key="6">
    <source>
        <dbReference type="ARBA" id="ARBA00023203"/>
    </source>
</evidence>
<dbReference type="PROSITE" id="PS51263">
    <property type="entry name" value="ADF_H"/>
    <property type="match status" value="1"/>
</dbReference>
<dbReference type="GO" id="GO:0016363">
    <property type="term" value="C:nuclear matrix"/>
    <property type="evidence" value="ECO:0007669"/>
    <property type="project" value="UniProtKB-SubCell"/>
</dbReference>
<feature type="domain" description="ADF-H" evidence="11">
    <location>
        <begin position="1016"/>
        <end position="1147"/>
    </location>
</feature>
<dbReference type="InterPro" id="IPR018247">
    <property type="entry name" value="EF_Hand_1_Ca_BS"/>
</dbReference>
<dbReference type="InterPro" id="IPR036872">
    <property type="entry name" value="CH_dom_sf"/>
</dbReference>
<accession>A0A4T0FN60</accession>
<dbReference type="InterPro" id="IPR001715">
    <property type="entry name" value="CH_dom"/>
</dbReference>
<evidence type="ECO:0000259" key="11">
    <source>
        <dbReference type="PROSITE" id="PS51263"/>
    </source>
</evidence>
<feature type="domain" description="Calponin-homology (CH)" evidence="9">
    <location>
        <begin position="31"/>
        <end position="137"/>
    </location>
</feature>
<feature type="region of interest" description="Disordered" evidence="8">
    <location>
        <begin position="1"/>
        <end position="25"/>
    </location>
</feature>
<dbReference type="InterPro" id="IPR011992">
    <property type="entry name" value="EF-hand-dom_pair"/>
</dbReference>
<dbReference type="SUPFAM" id="SSF55753">
    <property type="entry name" value="Actin depolymerizing proteins"/>
    <property type="match status" value="1"/>
</dbReference>
<evidence type="ECO:0000256" key="5">
    <source>
        <dbReference type="ARBA" id="ARBA00022837"/>
    </source>
</evidence>
<evidence type="ECO:0000256" key="7">
    <source>
        <dbReference type="ARBA" id="ARBA00032427"/>
    </source>
</evidence>
<evidence type="ECO:0000313" key="13">
    <source>
        <dbReference type="Proteomes" id="UP000310189"/>
    </source>
</evidence>
<dbReference type="PROSITE" id="PS00020">
    <property type="entry name" value="ACTININ_2"/>
    <property type="match status" value="1"/>
</dbReference>
<dbReference type="FunFam" id="1.10.418.10:FF:000077">
    <property type="entry name" value="Related to alpha-actinin"/>
    <property type="match status" value="1"/>
</dbReference>
<proteinExistence type="inferred from homology"/>
<dbReference type="InterPro" id="IPR029006">
    <property type="entry name" value="ADF-H/Gelsolin-like_dom_sf"/>
</dbReference>
<dbReference type="FunFam" id="1.10.418.10:FF:000001">
    <property type="entry name" value="Actinin alpha 1"/>
    <property type="match status" value="1"/>
</dbReference>
<feature type="compositionally biased region" description="Polar residues" evidence="8">
    <location>
        <begin position="674"/>
        <end position="689"/>
    </location>
</feature>
<dbReference type="SUPFAM" id="SSF46966">
    <property type="entry name" value="Spectrin repeat"/>
    <property type="match status" value="1"/>
</dbReference>
<feature type="compositionally biased region" description="Low complexity" evidence="8">
    <location>
        <begin position="11"/>
        <end position="23"/>
    </location>
</feature>
<comment type="caution">
    <text evidence="12">The sequence shown here is derived from an EMBL/GenBank/DDBJ whole genome shotgun (WGS) entry which is preliminary data.</text>
</comment>
<feature type="compositionally biased region" description="Polar residues" evidence="8">
    <location>
        <begin position="704"/>
        <end position="715"/>
    </location>
</feature>
<comment type="subcellular location">
    <subcellularLocation>
        <location evidence="1">Nucleus matrix</location>
    </subcellularLocation>
</comment>
<dbReference type="SUPFAM" id="SSF47473">
    <property type="entry name" value="EF-hand"/>
    <property type="match status" value="1"/>
</dbReference>
<evidence type="ECO:0000256" key="2">
    <source>
        <dbReference type="ARBA" id="ARBA00006844"/>
    </source>
</evidence>
<dbReference type="EMBL" id="SPNW01000029">
    <property type="protein sequence ID" value="TIA89225.1"/>
    <property type="molecule type" value="Genomic_DNA"/>
</dbReference>
<dbReference type="Pfam" id="PF00307">
    <property type="entry name" value="CH"/>
    <property type="match status" value="2"/>
</dbReference>
<evidence type="ECO:0000313" key="12">
    <source>
        <dbReference type="EMBL" id="TIA89225.1"/>
    </source>
</evidence>
<feature type="domain" description="EF-hand" evidence="10">
    <location>
        <begin position="505"/>
        <end position="540"/>
    </location>
</feature>
<keyword evidence="13" id="KW-1185">Reference proteome</keyword>
<evidence type="ECO:0000256" key="4">
    <source>
        <dbReference type="ARBA" id="ARBA00022737"/>
    </source>
</evidence>
<dbReference type="InterPro" id="IPR001589">
    <property type="entry name" value="Actinin_actin-bd_CS"/>
</dbReference>
<dbReference type="SMART" id="SM00102">
    <property type="entry name" value="ADF"/>
    <property type="match status" value="1"/>
</dbReference>
<dbReference type="Gene3D" id="1.10.238.10">
    <property type="entry name" value="EF-hand"/>
    <property type="match status" value="2"/>
</dbReference>
<dbReference type="GO" id="GO:0015629">
    <property type="term" value="C:actin cytoskeleton"/>
    <property type="evidence" value="ECO:0007669"/>
    <property type="project" value="InterPro"/>
</dbReference>
<dbReference type="InterPro" id="IPR017904">
    <property type="entry name" value="ADF/Cofilin"/>
</dbReference>
<keyword evidence="6" id="KW-0009">Actin-binding</keyword>
<evidence type="ECO:0000256" key="3">
    <source>
        <dbReference type="ARBA" id="ARBA00015630"/>
    </source>
</evidence>
<feature type="compositionally biased region" description="Low complexity" evidence="8">
    <location>
        <begin position="652"/>
        <end position="665"/>
    </location>
</feature>
<dbReference type="InterPro" id="IPR002048">
    <property type="entry name" value="EF_hand_dom"/>
</dbReference>
<sequence length="1150" mass="129901">MTSVLERSRSFGHSRSNSRSQSYSEDRQWETVQAKTFMKWLNTKLEAYNIEPMTDLARDLSNGVRLIQLMEIMGDVTLGRYNINPRMRVQKAENVTKALDFIRSRGIVLTNIGPEDIMDQNLKLILGMIWTLILRFTIAEISEEGLQAKEGLLLWCQRKTAPYADVSVENFTSSWVDGLALCALIHCHRPDLLDYYSIDPADRFGNTKLAFDTAEQHLGIPQLLDVEDLCTRPDERSTMTYVASYFHAFSSMDRQETNARRVAAFADVMASVWQASNRYEAKVRALLWSLEQIQVEWGSSPPADSYADVKLQSAQLAEHKKTTKRNYVSEKADCTALFGNIQTKLKTYKLRPYEPPAGVRLIDLDEKWATMADAEANRSRAINARIRDIKELLRRSFAEIANSFERSLSRITVAIGELDGRLESQLAIVKDLQARMDPLAQQLHGELYLLEKDCLEANIEENDYTIFSFDDLEFEFELVQLNLKNKLAFLENQIVSREASNVTPDKLEEFESTFRYFDRDDSNCLSYGEFGAALASLGITYPVCQTLDGAVNFANSRGKEDEMIEIHETLAKESELDGYVSFREFVRYMVDIMEDSTDRDQVREAFEGVAGNKPYVTELDLKLASLGGQSMESLKAELPVIEEDGEEGLHPSSSKSISGSASATTKPKRKYTKRSTWWSQRKTQSTPTKSLLPPLDLDDDEMSRPSTSLATPTPVTKKQSLDSMHEAHAHVEPQFVKGKGRMLVRNMDRPPLYHNHSYPAPPPPAAPATPQFLVNYMSDDDEAPNDKLQVNHDAKSALIRKRRQLRRAKSEFTLSKTKKHKLSPKTPELAPTATYHDRFIHGLPYARNANHLFFGLQPSPIQLSQLNDSNAASPTMATPANIMHSTRKSKLSSGLGITPRLALDDMTDDQWRHQNMFSSPTFGVETQSPVKLTPQFQTSHAFINAMSTSSSIPPPLNYSSSSAEHSIIMTPSNFNESPFKRKLFNDLNNEVFDIDNAIQEIVSTGFLRNSQVNKNGVAVADECLNAFQDLKLGKKCKYMILKISDDGKAIVLEKTSSSEDYDEFLKDLPEAEPRWAVYDFQYQKGEDGVRNKILFYAWAPDNAKVKQKMMYASSKDALRAKLNGVAFDIQCTDESERAYDTVMDKVSKGA</sequence>
<feature type="region of interest" description="Disordered" evidence="8">
    <location>
        <begin position="644"/>
        <end position="715"/>
    </location>
</feature>
<dbReference type="Gene3D" id="1.20.58.60">
    <property type="match status" value="2"/>
</dbReference>
<dbReference type="PROSITE" id="PS50021">
    <property type="entry name" value="CH"/>
    <property type="match status" value="2"/>
</dbReference>
<evidence type="ECO:0000259" key="10">
    <source>
        <dbReference type="PROSITE" id="PS50222"/>
    </source>
</evidence>
<comment type="similarity">
    <text evidence="2">Belongs to the actin-binding proteins ADF family.</text>
</comment>
<dbReference type="Gene3D" id="1.10.418.10">
    <property type="entry name" value="Calponin-like domain"/>
    <property type="match status" value="2"/>
</dbReference>
<dbReference type="PANTHER" id="PTHR11915">
    <property type="entry name" value="SPECTRIN/FILAMIN RELATED CYTOSKELETAL PROTEIN"/>
    <property type="match status" value="1"/>
</dbReference>
<dbReference type="SMART" id="SM00033">
    <property type="entry name" value="CH"/>
    <property type="match status" value="2"/>
</dbReference>
<name>A0A4T0FN60_9BASI</name>
<dbReference type="GO" id="GO:0003779">
    <property type="term" value="F:actin binding"/>
    <property type="evidence" value="ECO:0007669"/>
    <property type="project" value="UniProtKB-KW"/>
</dbReference>
<dbReference type="AlphaFoldDB" id="A0A4T0FN60"/>
<evidence type="ECO:0000256" key="8">
    <source>
        <dbReference type="SAM" id="MobiDB-lite"/>
    </source>
</evidence>
<dbReference type="InterPro" id="IPR002108">
    <property type="entry name" value="ADF-H"/>
</dbReference>
<gene>
    <name evidence="12" type="ORF">E3P99_02183</name>
</gene>
<dbReference type="SUPFAM" id="SSF47576">
    <property type="entry name" value="Calponin-homology domain, CH-domain"/>
    <property type="match status" value="1"/>
</dbReference>
<organism evidence="12 13">
    <name type="scientific">Wallemia hederae</name>
    <dbReference type="NCBI Taxonomy" id="1540922"/>
    <lineage>
        <taxon>Eukaryota</taxon>
        <taxon>Fungi</taxon>
        <taxon>Dikarya</taxon>
        <taxon>Basidiomycota</taxon>
        <taxon>Wallemiomycotina</taxon>
        <taxon>Wallemiomycetes</taxon>
        <taxon>Wallemiales</taxon>
        <taxon>Wallemiaceae</taxon>
        <taxon>Wallemia</taxon>
    </lineage>
</organism>
<keyword evidence="5" id="KW-0106">Calcium</keyword>
<feature type="domain" description="Calponin-homology (CH)" evidence="9">
    <location>
        <begin position="146"/>
        <end position="250"/>
    </location>
</feature>
<keyword evidence="4" id="KW-0677">Repeat</keyword>
<dbReference type="Pfam" id="PF00241">
    <property type="entry name" value="Cofilin_ADF"/>
    <property type="match status" value="1"/>
</dbReference>